<name>A0A841DHK4_9ACTN</name>
<protein>
    <submittedName>
        <fullName evidence="3">Uncharacterized protein</fullName>
    </submittedName>
</protein>
<dbReference type="EMBL" id="JACHNF010000001">
    <property type="protein sequence ID" value="MBB5978003.1"/>
    <property type="molecule type" value="Genomic_DNA"/>
</dbReference>
<proteinExistence type="predicted"/>
<keyword evidence="2" id="KW-0812">Transmembrane</keyword>
<keyword evidence="2" id="KW-1133">Transmembrane helix</keyword>
<evidence type="ECO:0000313" key="4">
    <source>
        <dbReference type="Proteomes" id="UP000558997"/>
    </source>
</evidence>
<evidence type="ECO:0000256" key="1">
    <source>
        <dbReference type="SAM" id="MobiDB-lite"/>
    </source>
</evidence>
<comment type="caution">
    <text evidence="3">The sequence shown here is derived from an EMBL/GenBank/DDBJ whole genome shotgun (WGS) entry which is preliminary data.</text>
</comment>
<gene>
    <name evidence="3" type="ORF">HDA44_001344</name>
</gene>
<evidence type="ECO:0000313" key="3">
    <source>
        <dbReference type="EMBL" id="MBB5978003.1"/>
    </source>
</evidence>
<feature type="transmembrane region" description="Helical" evidence="2">
    <location>
        <begin position="40"/>
        <end position="60"/>
    </location>
</feature>
<feature type="region of interest" description="Disordered" evidence="1">
    <location>
        <begin position="135"/>
        <end position="167"/>
    </location>
</feature>
<organism evidence="3 4">
    <name type="scientific">Kribbella solani</name>
    <dbReference type="NCBI Taxonomy" id="236067"/>
    <lineage>
        <taxon>Bacteria</taxon>
        <taxon>Bacillati</taxon>
        <taxon>Actinomycetota</taxon>
        <taxon>Actinomycetes</taxon>
        <taxon>Propionibacteriales</taxon>
        <taxon>Kribbellaceae</taxon>
        <taxon>Kribbella</taxon>
    </lineage>
</organism>
<keyword evidence="2" id="KW-0472">Membrane</keyword>
<dbReference type="Proteomes" id="UP000558997">
    <property type="component" value="Unassembled WGS sequence"/>
</dbReference>
<dbReference type="AlphaFoldDB" id="A0A841DHK4"/>
<dbReference type="RefSeq" id="WP_184832215.1">
    <property type="nucleotide sequence ID" value="NZ_JACHNF010000001.1"/>
</dbReference>
<sequence>MTTDLEPPRVPPLTAAERARLRNRLMERARPTNRRPLARWAAPVVGVGAVAAVVAGTLVVTSQSPDAGVAGPSGPIASPAAKVGVDLGTVPAADVAKLLASCQFPDETGRGKLVWSRHVRGITTDSTMMVALAVNPQAPGKAATTRTPPRSGDRPTGDPRKPGSGGAPDFAKLGYRYCMMRTPPSAEVGASASVGRVSDKGWKAEPTAQHALVTLAVTDGDFTMDLRTLQAWRLYRAHPDVAKVEARYVLNGKPGPWTSGVVTDGFAYTEVQAGGKFTSGQRLTTEVRAFDAHGKQLPTS</sequence>
<accession>A0A841DHK4</accession>
<reference evidence="3 4" key="1">
    <citation type="submission" date="2020-08" db="EMBL/GenBank/DDBJ databases">
        <title>Sequencing the genomes of 1000 actinobacteria strains.</title>
        <authorList>
            <person name="Klenk H.-P."/>
        </authorList>
    </citation>
    <scope>NUCLEOTIDE SEQUENCE [LARGE SCALE GENOMIC DNA]</scope>
    <source>
        <strain evidence="3 4">DSM 17294</strain>
    </source>
</reference>
<evidence type="ECO:0000256" key="2">
    <source>
        <dbReference type="SAM" id="Phobius"/>
    </source>
</evidence>
<feature type="compositionally biased region" description="Basic and acidic residues" evidence="1">
    <location>
        <begin position="151"/>
        <end position="161"/>
    </location>
</feature>
<keyword evidence="4" id="KW-1185">Reference proteome</keyword>